<dbReference type="EMBL" id="HBIJ01005744">
    <property type="protein sequence ID" value="CAE0363298.1"/>
    <property type="molecule type" value="Transcribed_RNA"/>
</dbReference>
<gene>
    <name evidence="3" type="ORF">ALAG00032_LOCUS4039</name>
</gene>
<evidence type="ECO:0000256" key="2">
    <source>
        <dbReference type="SAM" id="Phobius"/>
    </source>
</evidence>
<feature type="compositionally biased region" description="Basic and acidic residues" evidence="1">
    <location>
        <begin position="169"/>
        <end position="181"/>
    </location>
</feature>
<organism evidence="3">
    <name type="scientific">Aureoumbra lagunensis</name>
    <dbReference type="NCBI Taxonomy" id="44058"/>
    <lineage>
        <taxon>Eukaryota</taxon>
        <taxon>Sar</taxon>
        <taxon>Stramenopiles</taxon>
        <taxon>Ochrophyta</taxon>
        <taxon>Pelagophyceae</taxon>
        <taxon>Pelagomonadales</taxon>
        <taxon>Aureoumbra</taxon>
    </lineage>
</organism>
<dbReference type="AlphaFoldDB" id="A0A7S3JUT6"/>
<feature type="transmembrane region" description="Helical" evidence="2">
    <location>
        <begin position="279"/>
        <end position="302"/>
    </location>
</feature>
<keyword evidence="2" id="KW-0472">Membrane</keyword>
<feature type="region of interest" description="Disordered" evidence="1">
    <location>
        <begin position="36"/>
        <end position="139"/>
    </location>
</feature>
<feature type="transmembrane region" description="Helical" evidence="2">
    <location>
        <begin position="206"/>
        <end position="226"/>
    </location>
</feature>
<reference evidence="3" key="1">
    <citation type="submission" date="2021-01" db="EMBL/GenBank/DDBJ databases">
        <authorList>
            <person name="Corre E."/>
            <person name="Pelletier E."/>
            <person name="Niang G."/>
            <person name="Scheremetjew M."/>
            <person name="Finn R."/>
            <person name="Kale V."/>
            <person name="Holt S."/>
            <person name="Cochrane G."/>
            <person name="Meng A."/>
            <person name="Brown T."/>
            <person name="Cohen L."/>
        </authorList>
    </citation>
    <scope>NUCLEOTIDE SEQUENCE</scope>
    <source>
        <strain evidence="3">CCMP1510</strain>
    </source>
</reference>
<feature type="compositionally biased region" description="Polar residues" evidence="1">
    <location>
        <begin position="44"/>
        <end position="62"/>
    </location>
</feature>
<proteinExistence type="predicted"/>
<keyword evidence="2" id="KW-1133">Transmembrane helix</keyword>
<evidence type="ECO:0000256" key="1">
    <source>
        <dbReference type="SAM" id="MobiDB-lite"/>
    </source>
</evidence>
<protein>
    <submittedName>
        <fullName evidence="3">Uncharacterized protein</fullName>
    </submittedName>
</protein>
<evidence type="ECO:0000313" key="3">
    <source>
        <dbReference type="EMBL" id="CAE0363298.1"/>
    </source>
</evidence>
<feature type="region of interest" description="Disordered" evidence="1">
    <location>
        <begin position="169"/>
        <end position="200"/>
    </location>
</feature>
<accession>A0A7S3JUT6</accession>
<feature type="transmembrane region" description="Helical" evidence="2">
    <location>
        <begin position="246"/>
        <end position="267"/>
    </location>
</feature>
<keyword evidence="2" id="KW-0812">Transmembrane</keyword>
<feature type="compositionally biased region" description="Polar residues" evidence="1">
    <location>
        <begin position="122"/>
        <end position="136"/>
    </location>
</feature>
<sequence>MSQVSKVVNDTGQVSKVNDIGQASIVPVTGQVSELVDDRDPVTVSKSVSNGDSINDSTSSINRIDDDSNPSLNGELNLEPNGELNTDPNNTHNHDHLNNAIGNISDPHNVPTHTPDPKSDTLLDTNTSPGTSSDSDITLPVDHTHQAEALDLPADEIITCHHTLAADRSHEHAYEDYEPRPPPKPPPPLSGLDTSQRQQQQRQAQVSYSFPILPPSLFLLTFNSFSSSLSSNTHPPFFSSSSFLSYPSYFTLTFLFSLSLFTLYSLVRTTYSLFPFLSLWDICNFFLLFVFSFFLSLLQLLISFGP</sequence>
<name>A0A7S3JUT6_9STRA</name>